<name>A0A645DUZ3_9ZZZZ</name>
<sequence length="120" mass="13541">MANPGTMFNQPIEVLNVWSEDNPDGEFMPYSTGSNPQKNSLLLYLKSSTATVSDASFVRLKNIQLSYLLPVNKYVRDIRLYVQGQNLLTITDYFGLDPEFVNAGYLPPLRTWSLGAQITF</sequence>
<reference evidence="1" key="1">
    <citation type="submission" date="2019-08" db="EMBL/GenBank/DDBJ databases">
        <authorList>
            <person name="Kucharzyk K."/>
            <person name="Murdoch R.W."/>
            <person name="Higgins S."/>
            <person name="Loffler F."/>
        </authorList>
    </citation>
    <scope>NUCLEOTIDE SEQUENCE</scope>
</reference>
<proteinExistence type="predicted"/>
<organism evidence="1">
    <name type="scientific">bioreactor metagenome</name>
    <dbReference type="NCBI Taxonomy" id="1076179"/>
    <lineage>
        <taxon>unclassified sequences</taxon>
        <taxon>metagenomes</taxon>
        <taxon>ecological metagenomes</taxon>
    </lineage>
</organism>
<dbReference type="EMBL" id="VSSQ01039956">
    <property type="protein sequence ID" value="MPM93105.1"/>
    <property type="molecule type" value="Genomic_DNA"/>
</dbReference>
<gene>
    <name evidence="1" type="ORF">SDC9_140241</name>
</gene>
<accession>A0A645DUZ3</accession>
<evidence type="ECO:0000313" key="1">
    <source>
        <dbReference type="EMBL" id="MPM93105.1"/>
    </source>
</evidence>
<comment type="caution">
    <text evidence="1">The sequence shown here is derived from an EMBL/GenBank/DDBJ whole genome shotgun (WGS) entry which is preliminary data.</text>
</comment>
<protein>
    <recommendedName>
        <fullName evidence="2">TonB-dependent receptor SusC</fullName>
    </recommendedName>
</protein>
<dbReference type="AlphaFoldDB" id="A0A645DUZ3"/>
<evidence type="ECO:0008006" key="2">
    <source>
        <dbReference type="Google" id="ProtNLM"/>
    </source>
</evidence>